<feature type="chain" id="PRO_5007509628" description="PepSY domain-containing protein" evidence="1">
    <location>
        <begin position="27"/>
        <end position="91"/>
    </location>
</feature>
<evidence type="ECO:0000259" key="2">
    <source>
        <dbReference type="Pfam" id="PF13670"/>
    </source>
</evidence>
<dbReference type="RefSeq" id="WP_067152965.1">
    <property type="nucleotide sequence ID" value="NZ_CP014864.1"/>
</dbReference>
<proteinExistence type="predicted"/>
<sequence>MRARLLCKILVITFVSFVLTIPQAFAGERPPAGAKPLVEIIQKLEAEGYSPITEISMDNGVWEVEAYKGNEARELKVNPLTGQIVSDRKDD</sequence>
<keyword evidence="4" id="KW-1185">Reference proteome</keyword>
<keyword evidence="1" id="KW-0732">Signal</keyword>
<evidence type="ECO:0000256" key="1">
    <source>
        <dbReference type="SAM" id="SignalP"/>
    </source>
</evidence>
<protein>
    <recommendedName>
        <fullName evidence="2">PepSY domain-containing protein</fullName>
    </recommendedName>
</protein>
<dbReference type="Proteomes" id="UP000076077">
    <property type="component" value="Chromosome"/>
</dbReference>
<dbReference type="InterPro" id="IPR025711">
    <property type="entry name" value="PepSY"/>
</dbReference>
<evidence type="ECO:0000313" key="4">
    <source>
        <dbReference type="Proteomes" id="UP000076077"/>
    </source>
</evidence>
<name>A0A143HLL4_MICTH</name>
<organism evidence="3 4">
    <name type="scientific">Microbulbifer thermotolerans</name>
    <dbReference type="NCBI Taxonomy" id="252514"/>
    <lineage>
        <taxon>Bacteria</taxon>
        <taxon>Pseudomonadati</taxon>
        <taxon>Pseudomonadota</taxon>
        <taxon>Gammaproteobacteria</taxon>
        <taxon>Cellvibrionales</taxon>
        <taxon>Microbulbiferaceae</taxon>
        <taxon>Microbulbifer</taxon>
    </lineage>
</organism>
<gene>
    <name evidence="3" type="ORF">A3224_07205</name>
</gene>
<dbReference type="AlphaFoldDB" id="A0A143HLL4"/>
<reference evidence="4" key="1">
    <citation type="submission" date="2016-03" db="EMBL/GenBank/DDBJ databases">
        <authorList>
            <person name="Lee Y.-S."/>
            <person name="Choi Y.-L."/>
        </authorList>
    </citation>
    <scope>NUCLEOTIDE SEQUENCE [LARGE SCALE GENOMIC DNA]</scope>
    <source>
        <strain evidence="4">DAU221</strain>
    </source>
</reference>
<dbReference type="KEGG" id="mthd:A3224_07205"/>
<dbReference type="OrthoDB" id="5738594at2"/>
<evidence type="ECO:0000313" key="3">
    <source>
        <dbReference type="EMBL" id="AMX02397.1"/>
    </source>
</evidence>
<feature type="signal peptide" evidence="1">
    <location>
        <begin position="1"/>
        <end position="26"/>
    </location>
</feature>
<accession>A0A143HLL4</accession>
<dbReference type="EMBL" id="CP014864">
    <property type="protein sequence ID" value="AMX02397.1"/>
    <property type="molecule type" value="Genomic_DNA"/>
</dbReference>
<feature type="domain" description="PepSY" evidence="2">
    <location>
        <begin position="13"/>
        <end position="87"/>
    </location>
</feature>
<dbReference type="Pfam" id="PF13670">
    <property type="entry name" value="PepSY_2"/>
    <property type="match status" value="1"/>
</dbReference>
<dbReference type="GeneID" id="76607835"/>